<evidence type="ECO:0000256" key="1">
    <source>
        <dbReference type="SAM" id="Coils"/>
    </source>
</evidence>
<keyword evidence="1" id="KW-0175">Coiled coil</keyword>
<evidence type="ECO:0000313" key="2">
    <source>
        <dbReference type="EMBL" id="HIU39902.1"/>
    </source>
</evidence>
<feature type="coiled-coil region" evidence="1">
    <location>
        <begin position="285"/>
        <end position="319"/>
    </location>
</feature>
<gene>
    <name evidence="2" type="ORF">IAB68_01190</name>
</gene>
<protein>
    <submittedName>
        <fullName evidence="2">Uncharacterized protein</fullName>
    </submittedName>
</protein>
<accession>A0A9D1IMA4</accession>
<name>A0A9D1IMA4_9FIRM</name>
<feature type="coiled-coil region" evidence="1">
    <location>
        <begin position="393"/>
        <end position="434"/>
    </location>
</feature>
<organism evidence="2 3">
    <name type="scientific">Candidatus Aphodocola excrementigallinarum</name>
    <dbReference type="NCBI Taxonomy" id="2840670"/>
    <lineage>
        <taxon>Bacteria</taxon>
        <taxon>Bacillati</taxon>
        <taxon>Bacillota</taxon>
        <taxon>Bacilli</taxon>
        <taxon>Candidatus Aphodocola</taxon>
    </lineage>
</organism>
<dbReference type="AlphaFoldDB" id="A0A9D1IMA4"/>
<proteinExistence type="predicted"/>
<sequence>MYVDIETKKLEDELKTILGKSREMSLWSDKEDLKYLTEAILNFNKILKSLPKDMKDSILRNGFKVSESTKDINIPASLIIEISIKCLEEFAHELKAHTEENTERVSLEDNYNDIVEIINNLKVEQEILKTLDKNNKYNGLDLNQAMIQEIRRASHIEFNLAKLGNEEYLQLVTKGKIRRANAIDSEHFFYERENNINNKIPVFTNIIAKLQAQQKEKLVMNLNKIKEIGQTYFKDGKIPTNTYLWKENLKDVNSLSFKSQEIMEKLISKYEELVILDGISDLQIAEVLEKNIEEFYNNLKKEENLKENVDNELKATEIRDRCNLISQKYFKTGKMPTNTYNFERQLSNPDISSELKEAIRNLIEKISNTSASKTTYVDYWEILRPYVEEVYKNEEKKEKVDSEKTENNREKDILEELESKKEEYKKESFFEKMKKIFKKRKEENNSKTI</sequence>
<comment type="caution">
    <text evidence="2">The sequence shown here is derived from an EMBL/GenBank/DDBJ whole genome shotgun (WGS) entry which is preliminary data.</text>
</comment>
<reference evidence="2" key="1">
    <citation type="submission" date="2020-10" db="EMBL/GenBank/DDBJ databases">
        <authorList>
            <person name="Gilroy R."/>
        </authorList>
    </citation>
    <scope>NUCLEOTIDE SEQUENCE</scope>
    <source>
        <strain evidence="2">CHK193-30670</strain>
    </source>
</reference>
<reference evidence="2" key="2">
    <citation type="journal article" date="2021" name="PeerJ">
        <title>Extensive microbial diversity within the chicken gut microbiome revealed by metagenomics and culture.</title>
        <authorList>
            <person name="Gilroy R."/>
            <person name="Ravi A."/>
            <person name="Getino M."/>
            <person name="Pursley I."/>
            <person name="Horton D.L."/>
            <person name="Alikhan N.F."/>
            <person name="Baker D."/>
            <person name="Gharbi K."/>
            <person name="Hall N."/>
            <person name="Watson M."/>
            <person name="Adriaenssens E.M."/>
            <person name="Foster-Nyarko E."/>
            <person name="Jarju S."/>
            <person name="Secka A."/>
            <person name="Antonio M."/>
            <person name="Oren A."/>
            <person name="Chaudhuri R.R."/>
            <person name="La Ragione R."/>
            <person name="Hildebrand F."/>
            <person name="Pallen M.J."/>
        </authorList>
    </citation>
    <scope>NUCLEOTIDE SEQUENCE</scope>
    <source>
        <strain evidence="2">CHK193-30670</strain>
    </source>
</reference>
<evidence type="ECO:0000313" key="3">
    <source>
        <dbReference type="Proteomes" id="UP000824074"/>
    </source>
</evidence>
<dbReference type="EMBL" id="DVMT01000015">
    <property type="protein sequence ID" value="HIU39902.1"/>
    <property type="molecule type" value="Genomic_DNA"/>
</dbReference>
<dbReference type="Proteomes" id="UP000824074">
    <property type="component" value="Unassembled WGS sequence"/>
</dbReference>